<dbReference type="AlphaFoldDB" id="A0A9D1H8V6"/>
<reference evidence="1" key="2">
    <citation type="journal article" date="2021" name="PeerJ">
        <title>Extensive microbial diversity within the chicken gut microbiome revealed by metagenomics and culture.</title>
        <authorList>
            <person name="Gilroy R."/>
            <person name="Ravi A."/>
            <person name="Getino M."/>
            <person name="Pursley I."/>
            <person name="Horton D.L."/>
            <person name="Alikhan N.F."/>
            <person name="Baker D."/>
            <person name="Gharbi K."/>
            <person name="Hall N."/>
            <person name="Watson M."/>
            <person name="Adriaenssens E.M."/>
            <person name="Foster-Nyarko E."/>
            <person name="Jarju S."/>
            <person name="Secka A."/>
            <person name="Antonio M."/>
            <person name="Oren A."/>
            <person name="Chaudhuri R.R."/>
            <person name="La Ragione R."/>
            <person name="Hildebrand F."/>
            <person name="Pallen M.J."/>
        </authorList>
    </citation>
    <scope>NUCLEOTIDE SEQUENCE</scope>
    <source>
        <strain evidence="1">1383</strain>
    </source>
</reference>
<evidence type="ECO:0000313" key="2">
    <source>
        <dbReference type="Proteomes" id="UP000824161"/>
    </source>
</evidence>
<organism evidence="1 2">
    <name type="scientific">Candidatus Merdimorpha stercoravium</name>
    <dbReference type="NCBI Taxonomy" id="2840863"/>
    <lineage>
        <taxon>Bacteria</taxon>
        <taxon>Pseudomonadati</taxon>
        <taxon>Bacteroidota</taxon>
        <taxon>Flavobacteriia</taxon>
        <taxon>Flavobacteriales</taxon>
        <taxon>Candidatus Merdimorpha</taxon>
    </lineage>
</organism>
<gene>
    <name evidence="1" type="ORF">IAC44_03070</name>
</gene>
<proteinExistence type="predicted"/>
<protein>
    <submittedName>
        <fullName evidence="1">Uncharacterized protein</fullName>
    </submittedName>
</protein>
<name>A0A9D1H8V6_9FLAO</name>
<reference evidence="1" key="1">
    <citation type="submission" date="2020-10" db="EMBL/GenBank/DDBJ databases">
        <authorList>
            <person name="Gilroy R."/>
        </authorList>
    </citation>
    <scope>NUCLEOTIDE SEQUENCE</scope>
    <source>
        <strain evidence="1">1383</strain>
    </source>
</reference>
<dbReference type="EMBL" id="DVLY01000072">
    <property type="protein sequence ID" value="HIT97798.1"/>
    <property type="molecule type" value="Genomic_DNA"/>
</dbReference>
<accession>A0A9D1H8V6</accession>
<evidence type="ECO:0000313" key="1">
    <source>
        <dbReference type="EMBL" id="HIT97798.1"/>
    </source>
</evidence>
<sequence>MKYSYFPLSASSRSIFRRLAAPFPPHRPATNPKHPSQIACRTGYPGILHALLHRPRPLKKRREGACTFPAFFQRTLVLRPSPTQ</sequence>
<dbReference type="Proteomes" id="UP000824161">
    <property type="component" value="Unassembled WGS sequence"/>
</dbReference>
<comment type="caution">
    <text evidence="1">The sequence shown here is derived from an EMBL/GenBank/DDBJ whole genome shotgun (WGS) entry which is preliminary data.</text>
</comment>